<proteinExistence type="predicted"/>
<protein>
    <submittedName>
        <fullName evidence="4">N-acetylmuramoyl-L-alanine amidase</fullName>
    </submittedName>
</protein>
<evidence type="ECO:0000259" key="3">
    <source>
        <dbReference type="SMART" id="SM00646"/>
    </source>
</evidence>
<dbReference type="GO" id="GO:0030288">
    <property type="term" value="C:outer membrane-bounded periplasmic space"/>
    <property type="evidence" value="ECO:0007669"/>
    <property type="project" value="TreeGrafter"/>
</dbReference>
<sequence length="448" mass="47744">MKVLTGRMLALGCLIAAGLAGAQFNVTRFSFLGKTAPSITLHGTEFARSDTLGAYLKVARSGDFVRVEAFDRVMLLPIDPDQARAAREDNTVQIDVRRIQARTATLIDGSLYLPLATLATGLGAEYTPGNFSLPAPRLGGVSSRAGKNVDRLVLDLNRDVRYQARVVGSELQIVLPGTVGDERTYSTRGQFLPRVRVSRRANDLLLSAPLALGHGYRLYRAGEARASRLILDVGPGIEAGTPELAARRRKPLIVLDPVAQPNGDRLGDVALELAREAAAQLTRAGWQVRLTRTGRGEASLAERARLARQSDVFLSLDVARFPAPGARGLTLFEGSGASGAALIDNVRSSSEQSALASLAVGGSGDNRRLAQLLQGEIKALNLPSKSAQLSRVYLLREAPHAAMLLELGWAGSDADVARLTSEARRRELATALARSVASYLAARAGGRS</sequence>
<dbReference type="AlphaFoldDB" id="L0A6T1"/>
<dbReference type="eggNOG" id="COG0860">
    <property type="taxonomic scope" value="Bacteria"/>
</dbReference>
<evidence type="ECO:0000313" key="5">
    <source>
        <dbReference type="Proteomes" id="UP000010467"/>
    </source>
</evidence>
<dbReference type="Gene3D" id="3.40.630.40">
    <property type="entry name" value="Zn-dependent exopeptidases"/>
    <property type="match status" value="1"/>
</dbReference>
<dbReference type="KEGG" id="dpd:Deipe_3708"/>
<reference evidence="5" key="1">
    <citation type="submission" date="2012-03" db="EMBL/GenBank/DDBJ databases">
        <title>Complete sequence of chromosome of Deinococcus peraridilitoris DSM 19664.</title>
        <authorList>
            <person name="Lucas S."/>
            <person name="Copeland A."/>
            <person name="Lapidus A."/>
            <person name="Glavina del Rio T."/>
            <person name="Dalin E."/>
            <person name="Tice H."/>
            <person name="Bruce D."/>
            <person name="Goodwin L."/>
            <person name="Pitluck S."/>
            <person name="Peters L."/>
            <person name="Mikhailova N."/>
            <person name="Lu M."/>
            <person name="Kyrpides N."/>
            <person name="Mavromatis K."/>
            <person name="Ivanova N."/>
            <person name="Brettin T."/>
            <person name="Detter J.C."/>
            <person name="Han C."/>
            <person name="Larimer F."/>
            <person name="Land M."/>
            <person name="Hauser L."/>
            <person name="Markowitz V."/>
            <person name="Cheng J.-F."/>
            <person name="Hugenholtz P."/>
            <person name="Woyke T."/>
            <person name="Wu D."/>
            <person name="Pukall R."/>
            <person name="Steenblock K."/>
            <person name="Brambilla E."/>
            <person name="Klenk H.-P."/>
            <person name="Eisen J.A."/>
        </authorList>
    </citation>
    <scope>NUCLEOTIDE SEQUENCE [LARGE SCALE GENOMIC DNA]</scope>
    <source>
        <strain evidence="5">DSM 19664 / LMG 22246 / CIP 109416 / KR-200</strain>
    </source>
</reference>
<feature type="chain" id="PRO_5003939140" evidence="2">
    <location>
        <begin position="23"/>
        <end position="448"/>
    </location>
</feature>
<feature type="domain" description="MurNAc-LAA" evidence="3">
    <location>
        <begin position="301"/>
        <end position="437"/>
    </location>
</feature>
<feature type="signal peptide" evidence="2">
    <location>
        <begin position="1"/>
        <end position="22"/>
    </location>
</feature>
<dbReference type="HOGENOM" id="CLU_572019_0_0_0"/>
<dbReference type="RefSeq" id="WP_015237430.1">
    <property type="nucleotide sequence ID" value="NC_019793.1"/>
</dbReference>
<dbReference type="SMART" id="SM00646">
    <property type="entry name" value="Ami_3"/>
    <property type="match status" value="1"/>
</dbReference>
<dbReference type="CDD" id="cd02696">
    <property type="entry name" value="MurNAc-LAA"/>
    <property type="match status" value="1"/>
</dbReference>
<dbReference type="Pfam" id="PF01520">
    <property type="entry name" value="Amidase_3"/>
    <property type="match status" value="1"/>
</dbReference>
<keyword evidence="1" id="KW-0378">Hydrolase</keyword>
<accession>L0A6T1</accession>
<dbReference type="InterPro" id="IPR002508">
    <property type="entry name" value="MurNAc-LAA_cat"/>
</dbReference>
<dbReference type="PANTHER" id="PTHR30404">
    <property type="entry name" value="N-ACETYLMURAMOYL-L-ALANINE AMIDASE"/>
    <property type="match status" value="1"/>
</dbReference>
<dbReference type="PATRIC" id="fig|937777.3.peg.3718"/>
<evidence type="ECO:0000256" key="2">
    <source>
        <dbReference type="SAM" id="SignalP"/>
    </source>
</evidence>
<keyword evidence="2" id="KW-0732">Signal</keyword>
<gene>
    <name evidence="4" type="ordered locus">Deipe_3708</name>
</gene>
<evidence type="ECO:0000313" key="4">
    <source>
        <dbReference type="EMBL" id="AFZ69134.1"/>
    </source>
</evidence>
<organism evidence="4 5">
    <name type="scientific">Deinococcus peraridilitoris (strain DSM 19664 / LMG 22246 / CIP 109416 / KR-200)</name>
    <dbReference type="NCBI Taxonomy" id="937777"/>
    <lineage>
        <taxon>Bacteria</taxon>
        <taxon>Thermotogati</taxon>
        <taxon>Deinococcota</taxon>
        <taxon>Deinococci</taxon>
        <taxon>Deinococcales</taxon>
        <taxon>Deinococcaceae</taxon>
        <taxon>Deinococcus</taxon>
    </lineage>
</organism>
<dbReference type="Proteomes" id="UP000010467">
    <property type="component" value="Chromosome"/>
</dbReference>
<dbReference type="STRING" id="937777.Deipe_3708"/>
<keyword evidence="5" id="KW-1185">Reference proteome</keyword>
<dbReference type="PANTHER" id="PTHR30404:SF0">
    <property type="entry name" value="N-ACETYLMURAMOYL-L-ALANINE AMIDASE AMIC"/>
    <property type="match status" value="1"/>
</dbReference>
<dbReference type="SUPFAM" id="SSF53187">
    <property type="entry name" value="Zn-dependent exopeptidases"/>
    <property type="match status" value="1"/>
</dbReference>
<name>L0A6T1_DEIPD</name>
<dbReference type="GO" id="GO:0008745">
    <property type="term" value="F:N-acetylmuramoyl-L-alanine amidase activity"/>
    <property type="evidence" value="ECO:0007669"/>
    <property type="project" value="InterPro"/>
</dbReference>
<dbReference type="InterPro" id="IPR050695">
    <property type="entry name" value="N-acetylmuramoyl_amidase_3"/>
</dbReference>
<evidence type="ECO:0000256" key="1">
    <source>
        <dbReference type="ARBA" id="ARBA00022801"/>
    </source>
</evidence>
<dbReference type="EMBL" id="CP003382">
    <property type="protein sequence ID" value="AFZ69134.1"/>
    <property type="molecule type" value="Genomic_DNA"/>
</dbReference>
<dbReference type="OrthoDB" id="73570at2"/>
<dbReference type="GO" id="GO:0009253">
    <property type="term" value="P:peptidoglycan catabolic process"/>
    <property type="evidence" value="ECO:0007669"/>
    <property type="project" value="InterPro"/>
</dbReference>